<reference evidence="2" key="2">
    <citation type="submission" date="2023-04" db="EMBL/GenBank/DDBJ databases">
        <title>Novel strain of Lactilactobacillus sakei and use thereof.</title>
        <authorList>
            <person name="Kim S.Y."/>
        </authorList>
    </citation>
    <scope>NUCLEOTIDE SEQUENCE</scope>
    <source>
        <strain evidence="2">HUP1</strain>
    </source>
</reference>
<dbReference type="Pfam" id="PF11184">
    <property type="entry name" value="DUF2969"/>
    <property type="match status" value="1"/>
</dbReference>
<dbReference type="Proteomes" id="UP001179858">
    <property type="component" value="Chromosome"/>
</dbReference>
<dbReference type="InterPro" id="IPR021351">
    <property type="entry name" value="DUF2969"/>
</dbReference>
<evidence type="ECO:0000313" key="3">
    <source>
        <dbReference type="Proteomes" id="UP000239650"/>
    </source>
</evidence>
<evidence type="ECO:0000313" key="1">
    <source>
        <dbReference type="EMBL" id="SPE23426.1"/>
    </source>
</evidence>
<accession>A0A094YV60</accession>
<dbReference type="Proteomes" id="UP000239650">
    <property type="component" value="Unassembled WGS sequence"/>
</dbReference>
<protein>
    <submittedName>
        <fullName evidence="2">DUF2969 domain-containing protein</fullName>
    </submittedName>
</protein>
<name>A0A094YV60_LATSK</name>
<proteinExistence type="predicted"/>
<sequence>MSKKEQRVEVTIDDINRNGQAMTSVKVGKNEVGVIIEDSAKKRFEATVEGTGQSIITKTHDDAVNELLREYHLHQG</sequence>
<reference evidence="1 3" key="1">
    <citation type="submission" date="2018-02" db="EMBL/GenBank/DDBJ databases">
        <authorList>
            <person name="Rodrigo-Torres L."/>
            <person name="Arahal R. D."/>
            <person name="Lucena T."/>
        </authorList>
    </citation>
    <scope>NUCLEOTIDE SEQUENCE [LARGE SCALE GENOMIC DNA]</scope>
    <source>
        <strain evidence="1 3">CECT 9267</strain>
    </source>
</reference>
<organism evidence="1 3">
    <name type="scientific">Latilactobacillus sakei</name>
    <name type="common">Lactobacillus sakei</name>
    <dbReference type="NCBI Taxonomy" id="1599"/>
    <lineage>
        <taxon>Bacteria</taxon>
        <taxon>Bacillati</taxon>
        <taxon>Bacillota</taxon>
        <taxon>Bacilli</taxon>
        <taxon>Lactobacillales</taxon>
        <taxon>Lactobacillaceae</taxon>
        <taxon>Latilactobacillus</taxon>
    </lineage>
</organism>
<gene>
    <name evidence="1" type="ORF">LAS9267_01982</name>
    <name evidence="2" type="ORF">QBD03_06425</name>
</gene>
<dbReference type="AlphaFoldDB" id="A0A094YV60"/>
<dbReference type="EMBL" id="CP122959">
    <property type="protein sequence ID" value="WGI18392.1"/>
    <property type="molecule type" value="Genomic_DNA"/>
</dbReference>
<evidence type="ECO:0000313" key="2">
    <source>
        <dbReference type="EMBL" id="WGI18392.1"/>
    </source>
</evidence>
<dbReference type="GeneID" id="57133976"/>
<dbReference type="RefSeq" id="WP_016265256.1">
    <property type="nucleotide sequence ID" value="NZ_AP017931.1"/>
</dbReference>
<dbReference type="EMBL" id="OKRC01000013">
    <property type="protein sequence ID" value="SPE23426.1"/>
    <property type="molecule type" value="Genomic_DNA"/>
</dbReference>